<protein>
    <submittedName>
        <fullName evidence="5">Cro/Cl family transcriptional regulator</fullName>
    </submittedName>
</protein>
<dbReference type="SUPFAM" id="SSF51182">
    <property type="entry name" value="RmlC-like cupins"/>
    <property type="match status" value="1"/>
</dbReference>
<dbReference type="InterPro" id="IPR011051">
    <property type="entry name" value="RmlC_Cupin_sf"/>
</dbReference>
<feature type="domain" description="HTH cro/C1-type" evidence="4">
    <location>
        <begin position="17"/>
        <end position="71"/>
    </location>
</feature>
<dbReference type="Pfam" id="PF01381">
    <property type="entry name" value="HTH_3"/>
    <property type="match status" value="1"/>
</dbReference>
<dbReference type="GO" id="GO:0005829">
    <property type="term" value="C:cytosol"/>
    <property type="evidence" value="ECO:0007669"/>
    <property type="project" value="TreeGrafter"/>
</dbReference>
<keyword evidence="2" id="KW-0238">DNA-binding</keyword>
<dbReference type="AlphaFoldDB" id="A0A1X0B0Q8"/>
<dbReference type="SUPFAM" id="SSF47413">
    <property type="entry name" value="lambda repressor-like DNA-binding domains"/>
    <property type="match status" value="1"/>
</dbReference>
<dbReference type="CDD" id="cd02209">
    <property type="entry name" value="cupin_XRE_C"/>
    <property type="match status" value="1"/>
</dbReference>
<dbReference type="PANTHER" id="PTHR46797">
    <property type="entry name" value="HTH-TYPE TRANSCRIPTIONAL REGULATOR"/>
    <property type="match status" value="1"/>
</dbReference>
<evidence type="ECO:0000313" key="6">
    <source>
        <dbReference type="Proteomes" id="UP000192448"/>
    </source>
</evidence>
<dbReference type="EMBL" id="MVHF01000010">
    <property type="protein sequence ID" value="ORA35924.1"/>
    <property type="molecule type" value="Genomic_DNA"/>
</dbReference>
<evidence type="ECO:0000256" key="1">
    <source>
        <dbReference type="ARBA" id="ARBA00023015"/>
    </source>
</evidence>
<dbReference type="InterPro" id="IPR001387">
    <property type="entry name" value="Cro/C1-type_HTH"/>
</dbReference>
<keyword evidence="3" id="KW-0804">Transcription</keyword>
<organism evidence="5 6">
    <name type="scientific">Mycobacterium aquaticum</name>
    <dbReference type="NCBI Taxonomy" id="1927124"/>
    <lineage>
        <taxon>Bacteria</taxon>
        <taxon>Bacillati</taxon>
        <taxon>Actinomycetota</taxon>
        <taxon>Actinomycetes</taxon>
        <taxon>Mycobacteriales</taxon>
        <taxon>Mycobacteriaceae</taxon>
        <taxon>Mycobacterium</taxon>
    </lineage>
</organism>
<dbReference type="PROSITE" id="PS50943">
    <property type="entry name" value="HTH_CROC1"/>
    <property type="match status" value="1"/>
</dbReference>
<evidence type="ECO:0000256" key="2">
    <source>
        <dbReference type="ARBA" id="ARBA00023125"/>
    </source>
</evidence>
<dbReference type="OrthoDB" id="9810578at2"/>
<evidence type="ECO:0000256" key="3">
    <source>
        <dbReference type="ARBA" id="ARBA00023163"/>
    </source>
</evidence>
<dbReference type="GO" id="GO:0003700">
    <property type="term" value="F:DNA-binding transcription factor activity"/>
    <property type="evidence" value="ECO:0007669"/>
    <property type="project" value="TreeGrafter"/>
</dbReference>
<dbReference type="Gene3D" id="1.10.260.40">
    <property type="entry name" value="lambda repressor-like DNA-binding domains"/>
    <property type="match status" value="1"/>
</dbReference>
<dbReference type="Gene3D" id="2.60.120.10">
    <property type="entry name" value="Jelly Rolls"/>
    <property type="match status" value="1"/>
</dbReference>
<dbReference type="GO" id="GO:0003677">
    <property type="term" value="F:DNA binding"/>
    <property type="evidence" value="ECO:0007669"/>
    <property type="project" value="UniProtKB-KW"/>
</dbReference>
<dbReference type="PANTHER" id="PTHR46797:SF23">
    <property type="entry name" value="HTH-TYPE TRANSCRIPTIONAL REGULATOR SUTR"/>
    <property type="match status" value="1"/>
</dbReference>
<dbReference type="CDD" id="cd00093">
    <property type="entry name" value="HTH_XRE"/>
    <property type="match status" value="1"/>
</dbReference>
<sequence length="184" mass="19239">MTGGEGPDVLASVGANVRRLRAASGLSQSELATAAGLSRRTIVNLEAGSANVSLSSLDTIADALGATFVDLVLAPAATPERIDALLWRGNSDDSRAVLLGSAAAHHEGQLWVWSLGADDRYDANPDPAGWHEMVLVIAGRLRIESENGDVTLELGDHAVYSSAQQYAYVNAGSGVTRFVRVVLS</sequence>
<dbReference type="STRING" id="1927124.BST13_13015"/>
<dbReference type="SMART" id="SM00530">
    <property type="entry name" value="HTH_XRE"/>
    <property type="match status" value="1"/>
</dbReference>
<evidence type="ECO:0000313" key="5">
    <source>
        <dbReference type="EMBL" id="ORA35924.1"/>
    </source>
</evidence>
<dbReference type="InterPro" id="IPR010982">
    <property type="entry name" value="Lambda_DNA-bd_dom_sf"/>
</dbReference>
<accession>A0A1X0B0Q8</accession>
<dbReference type="InterPro" id="IPR050807">
    <property type="entry name" value="TransReg_Diox_bact_type"/>
</dbReference>
<name>A0A1X0B0Q8_9MYCO</name>
<keyword evidence="1" id="KW-0805">Transcription regulation</keyword>
<proteinExistence type="predicted"/>
<gene>
    <name evidence="5" type="ORF">BST13_13015</name>
</gene>
<keyword evidence="6" id="KW-1185">Reference proteome</keyword>
<reference evidence="5 6" key="1">
    <citation type="submission" date="2017-02" db="EMBL/GenBank/DDBJ databases">
        <title>The new phylogeny of genus Mycobacterium.</title>
        <authorList>
            <person name="Tortoli E."/>
            <person name="Trovato A."/>
            <person name="Cirillo D.M."/>
        </authorList>
    </citation>
    <scope>NUCLEOTIDE SEQUENCE [LARGE SCALE GENOMIC DNA]</scope>
    <source>
        <strain evidence="5 6">RW6</strain>
    </source>
</reference>
<comment type="caution">
    <text evidence="5">The sequence shown here is derived from an EMBL/GenBank/DDBJ whole genome shotgun (WGS) entry which is preliminary data.</text>
</comment>
<dbReference type="RefSeq" id="WP_083164419.1">
    <property type="nucleotide sequence ID" value="NZ_MVHF01000010.1"/>
</dbReference>
<dbReference type="Proteomes" id="UP000192448">
    <property type="component" value="Unassembled WGS sequence"/>
</dbReference>
<evidence type="ECO:0000259" key="4">
    <source>
        <dbReference type="PROSITE" id="PS50943"/>
    </source>
</evidence>
<dbReference type="InterPro" id="IPR014710">
    <property type="entry name" value="RmlC-like_jellyroll"/>
</dbReference>